<keyword evidence="3" id="KW-0472">Membrane</keyword>
<gene>
    <name evidence="5" type="ORF">BMF94_5119</name>
</gene>
<feature type="compositionally biased region" description="Basic and acidic residues" evidence="2">
    <location>
        <begin position="361"/>
        <end position="370"/>
    </location>
</feature>
<name>A0A2S5B4Q8_9BASI</name>
<feature type="region of interest" description="Disordered" evidence="2">
    <location>
        <begin position="492"/>
        <end position="546"/>
    </location>
</feature>
<dbReference type="GO" id="GO:0005789">
    <property type="term" value="C:endoplasmic reticulum membrane"/>
    <property type="evidence" value="ECO:0007669"/>
    <property type="project" value="TreeGrafter"/>
</dbReference>
<dbReference type="PROSITE" id="PS50086">
    <property type="entry name" value="TBC_RABGAP"/>
    <property type="match status" value="1"/>
</dbReference>
<evidence type="ECO:0000256" key="3">
    <source>
        <dbReference type="SAM" id="Phobius"/>
    </source>
</evidence>
<feature type="region of interest" description="Disordered" evidence="2">
    <location>
        <begin position="323"/>
        <end position="379"/>
    </location>
</feature>
<proteinExistence type="predicted"/>
<keyword evidence="3" id="KW-1133">Transmembrane helix</keyword>
<dbReference type="Gene3D" id="1.10.8.1310">
    <property type="match status" value="1"/>
</dbReference>
<feature type="compositionally biased region" description="Basic residues" evidence="2">
    <location>
        <begin position="701"/>
        <end position="714"/>
    </location>
</feature>
<dbReference type="SMART" id="SM00164">
    <property type="entry name" value="TBC"/>
    <property type="match status" value="1"/>
</dbReference>
<dbReference type="PANTHER" id="PTHR20913:SF7">
    <property type="entry name" value="RE60063P"/>
    <property type="match status" value="1"/>
</dbReference>
<feature type="compositionally biased region" description="Acidic residues" evidence="2">
    <location>
        <begin position="658"/>
        <end position="685"/>
    </location>
</feature>
<feature type="region of interest" description="Disordered" evidence="2">
    <location>
        <begin position="653"/>
        <end position="716"/>
    </location>
</feature>
<keyword evidence="6" id="KW-1185">Reference proteome</keyword>
<dbReference type="GO" id="GO:0005096">
    <property type="term" value="F:GTPase activator activity"/>
    <property type="evidence" value="ECO:0007669"/>
    <property type="project" value="UniProtKB-KW"/>
</dbReference>
<dbReference type="STRING" id="741276.A0A2S5B4Q8"/>
<reference evidence="5 6" key="1">
    <citation type="journal article" date="2018" name="Front. Microbiol.">
        <title>Prospects for Fungal Bioremediation of Acidic Radioactive Waste Sites: Characterization and Genome Sequence of Rhodotorula taiwanensis MD1149.</title>
        <authorList>
            <person name="Tkavc R."/>
            <person name="Matrosova V.Y."/>
            <person name="Grichenko O.E."/>
            <person name="Gostincar C."/>
            <person name="Volpe R.P."/>
            <person name="Klimenkova P."/>
            <person name="Gaidamakova E.K."/>
            <person name="Zhou C.E."/>
            <person name="Stewart B.J."/>
            <person name="Lyman M.G."/>
            <person name="Malfatti S.A."/>
            <person name="Rubinfeld B."/>
            <person name="Courtot M."/>
            <person name="Singh J."/>
            <person name="Dalgard C.L."/>
            <person name="Hamilton T."/>
            <person name="Frey K.G."/>
            <person name="Gunde-Cimerman N."/>
            <person name="Dugan L."/>
            <person name="Daly M.J."/>
        </authorList>
    </citation>
    <scope>NUCLEOTIDE SEQUENCE [LARGE SCALE GENOMIC DNA]</scope>
    <source>
        <strain evidence="5 6">MD1149</strain>
    </source>
</reference>
<dbReference type="OrthoDB" id="10249988at2759"/>
<evidence type="ECO:0000256" key="1">
    <source>
        <dbReference type="ARBA" id="ARBA00022468"/>
    </source>
</evidence>
<feature type="transmembrane region" description="Helical" evidence="3">
    <location>
        <begin position="730"/>
        <end position="748"/>
    </location>
</feature>
<accession>A0A2S5B4Q8</accession>
<evidence type="ECO:0000256" key="2">
    <source>
        <dbReference type="SAM" id="MobiDB-lite"/>
    </source>
</evidence>
<dbReference type="InterPro" id="IPR000195">
    <property type="entry name" value="Rab-GAP-TBC_dom"/>
</dbReference>
<evidence type="ECO:0000313" key="5">
    <source>
        <dbReference type="EMBL" id="POY71758.1"/>
    </source>
</evidence>
<feature type="compositionally biased region" description="Low complexity" evidence="2">
    <location>
        <begin position="345"/>
        <end position="355"/>
    </location>
</feature>
<protein>
    <recommendedName>
        <fullName evidence="4">Rab-GAP TBC domain-containing protein</fullName>
    </recommendedName>
</protein>
<evidence type="ECO:0000259" key="4">
    <source>
        <dbReference type="PROSITE" id="PS50086"/>
    </source>
</evidence>
<dbReference type="InterPro" id="IPR035969">
    <property type="entry name" value="Rab-GAP_TBC_sf"/>
</dbReference>
<feature type="domain" description="Rab-GAP TBC" evidence="4">
    <location>
        <begin position="75"/>
        <end position="274"/>
    </location>
</feature>
<dbReference type="Pfam" id="PF00566">
    <property type="entry name" value="RabGAP-TBC"/>
    <property type="match status" value="1"/>
</dbReference>
<evidence type="ECO:0000313" key="6">
    <source>
        <dbReference type="Proteomes" id="UP000237144"/>
    </source>
</evidence>
<dbReference type="AlphaFoldDB" id="A0A2S5B4Q8"/>
<dbReference type="Proteomes" id="UP000237144">
    <property type="component" value="Unassembled WGS sequence"/>
</dbReference>
<dbReference type="Gene3D" id="1.10.472.80">
    <property type="entry name" value="Ypt/Rab-GAP domain of gyp1p, domain 3"/>
    <property type="match status" value="1"/>
</dbReference>
<dbReference type="InterPro" id="IPR045913">
    <property type="entry name" value="TBC20/Gyp8-like"/>
</dbReference>
<keyword evidence="3" id="KW-0812">Transmembrane</keyword>
<keyword evidence="1" id="KW-0343">GTPase activation</keyword>
<dbReference type="SUPFAM" id="SSF47923">
    <property type="entry name" value="Ypt/Rab-GAP domain of gyp1p"/>
    <property type="match status" value="2"/>
</dbReference>
<dbReference type="PANTHER" id="PTHR20913">
    <property type="entry name" value="TBC1 DOMAIN FAMILY MEMBER 20/GTPASE"/>
    <property type="match status" value="1"/>
</dbReference>
<organism evidence="5 6">
    <name type="scientific">Rhodotorula taiwanensis</name>
    <dbReference type="NCBI Taxonomy" id="741276"/>
    <lineage>
        <taxon>Eukaryota</taxon>
        <taxon>Fungi</taxon>
        <taxon>Dikarya</taxon>
        <taxon>Basidiomycota</taxon>
        <taxon>Pucciniomycotina</taxon>
        <taxon>Microbotryomycetes</taxon>
        <taxon>Sporidiobolales</taxon>
        <taxon>Sporidiobolaceae</taxon>
        <taxon>Rhodotorula</taxon>
    </lineage>
</organism>
<dbReference type="GO" id="GO:0006888">
    <property type="term" value="P:endoplasmic reticulum to Golgi vesicle-mediated transport"/>
    <property type="evidence" value="ECO:0007669"/>
    <property type="project" value="TreeGrafter"/>
</dbReference>
<dbReference type="EMBL" id="PJQD01000072">
    <property type="protein sequence ID" value="POY71758.1"/>
    <property type="molecule type" value="Genomic_DNA"/>
</dbReference>
<feature type="region of interest" description="Disordered" evidence="2">
    <location>
        <begin position="432"/>
        <end position="455"/>
    </location>
</feature>
<sequence length="806" mass="85622">MHSHRKGGEQPPIASLASESVSLAAEAQVTPSPLADDSRSVQDALPASHLIEVQRALADHDVVALRALSSRPGGFLTSELRKRAWRRTLTSRPLLLRSNAKGKGREDDAATWDLCALPVRDDERQVRLDIDRSLVNFPHDVRDDDRDRLRVKLEHAILTVLRRHPALHYFQGYHDIVSVLLLTLEEDDLVTAAAEKLSLHVVRDSMGPGLEPTLGYLKIVHRLVKAIDSDLYQVVSQAASMPFFALSWALTLFSHDLDSVATLARLFDFLLSHNPSMICHLVVALLLFKKDDLLAVSGACDGDPAMVHSALSQLPHVHLGSGAVAPVDPVTPPAIERSSTRRSRTPSSSSSNSSPTRHRSGKLDSHREDLSEANDSEDLMSSASFMASSSDLARSPTLTASSSVSTFDLRDQTDDLDASVISASEIEIGDAYEHGGLRQRRRHASDSSKREASSSALATTFANGYDADVDLSRGIDDDDSLHTLDESMFGDPDIEGLAFEPFPTASSSARRIPVTPPSPDSRTSRSGHVVVSASEAPDSPGHLPPKRTVDVDELIARALELAERFPIVLPSATGGECLSDSVPAAEADASTVLGASSSRRDLSRAELADQVAANRILGPNSCVFTWRRSINGTLTDGDAEEIVRLGEGIVFPEALGPDLDDPVLADGADETSSDEVGDADSEEYDIVPSPGEERDDSTVAAKRRSGRGKKKRRSSSALGRLPPMLALGPHGWLVVSGVAVAAVAYGVYRQQGSVATAGAGTGLGTAGLGLGLGGFGGAPVIQDGARGAADSAVGVDGLAEGIRRLV</sequence>
<comment type="caution">
    <text evidence="5">The sequence shown here is derived from an EMBL/GenBank/DDBJ whole genome shotgun (WGS) entry which is preliminary data.</text>
</comment>